<keyword evidence="3" id="KW-1185">Reference proteome</keyword>
<dbReference type="Proteomes" id="UP000515163">
    <property type="component" value="Unplaced"/>
</dbReference>
<evidence type="ECO:0000256" key="1">
    <source>
        <dbReference type="SAM" id="MobiDB-lite"/>
    </source>
</evidence>
<sequence length="218" mass="24146">MSFKPILPVAFLMVLCLLKLTFCKSIGDVFEKEALDEAIESTSAENPIQQHLSKRYEEASQGIRNKCYSGSLEETAEALGVLNLPGVRLVRVEGELYQKLLKNETIVERKSGSNESASKASRESSSAKRSSESIDMCEEEYAYTYILAHANGQLAYQVDTVVCQGEYCQSPYLNYVVGDFGDCVLKEQTMVVYIINAYGSFVPQTIKIGCACECMAYA</sequence>
<organism evidence="3 4">
    <name type="scientific">Actinia tenebrosa</name>
    <name type="common">Australian red waratah sea anemone</name>
    <dbReference type="NCBI Taxonomy" id="6105"/>
    <lineage>
        <taxon>Eukaryota</taxon>
        <taxon>Metazoa</taxon>
        <taxon>Cnidaria</taxon>
        <taxon>Anthozoa</taxon>
        <taxon>Hexacorallia</taxon>
        <taxon>Actiniaria</taxon>
        <taxon>Actiniidae</taxon>
        <taxon>Actinia</taxon>
    </lineage>
</organism>
<evidence type="ECO:0000313" key="4">
    <source>
        <dbReference type="RefSeq" id="XP_031563388.1"/>
    </source>
</evidence>
<feature type="signal peptide" evidence="2">
    <location>
        <begin position="1"/>
        <end position="23"/>
    </location>
</feature>
<accession>A0A6P8I619</accession>
<feature type="chain" id="PRO_5028311056" evidence="2">
    <location>
        <begin position="24"/>
        <end position="218"/>
    </location>
</feature>
<dbReference type="InParanoid" id="A0A6P8I619"/>
<keyword evidence="2" id="KW-0732">Signal</keyword>
<dbReference type="AlphaFoldDB" id="A0A6P8I619"/>
<feature type="region of interest" description="Disordered" evidence="1">
    <location>
        <begin position="112"/>
        <end position="131"/>
    </location>
</feature>
<feature type="compositionally biased region" description="Basic and acidic residues" evidence="1">
    <location>
        <begin position="120"/>
        <end position="131"/>
    </location>
</feature>
<dbReference type="RefSeq" id="XP_031563388.1">
    <property type="nucleotide sequence ID" value="XM_031707528.1"/>
</dbReference>
<gene>
    <name evidence="4" type="primary">LOC116298944</name>
</gene>
<dbReference type="OrthoDB" id="5993014at2759"/>
<evidence type="ECO:0000256" key="2">
    <source>
        <dbReference type="SAM" id="SignalP"/>
    </source>
</evidence>
<dbReference type="KEGG" id="aten:116298944"/>
<proteinExistence type="predicted"/>
<name>A0A6P8I619_ACTTE</name>
<reference evidence="4" key="1">
    <citation type="submission" date="2025-08" db="UniProtKB">
        <authorList>
            <consortium name="RefSeq"/>
        </authorList>
    </citation>
    <scope>IDENTIFICATION</scope>
    <source>
        <tissue evidence="4">Tentacle</tissue>
    </source>
</reference>
<evidence type="ECO:0000313" key="3">
    <source>
        <dbReference type="Proteomes" id="UP000515163"/>
    </source>
</evidence>
<protein>
    <submittedName>
        <fullName evidence="4">Uncharacterized protein LOC116298944 isoform X1</fullName>
    </submittedName>
</protein>
<dbReference type="GeneID" id="116298944"/>